<keyword evidence="3" id="KW-1185">Reference proteome</keyword>
<dbReference type="Proteomes" id="UP000309038">
    <property type="component" value="Unassembled WGS sequence"/>
</dbReference>
<dbReference type="AlphaFoldDB" id="A0A4S4KMM5"/>
<evidence type="ECO:0000256" key="1">
    <source>
        <dbReference type="SAM" id="MobiDB-lite"/>
    </source>
</evidence>
<name>A0A4S4KMM5_9APHY</name>
<feature type="region of interest" description="Disordered" evidence="1">
    <location>
        <begin position="311"/>
        <end position="347"/>
    </location>
</feature>
<evidence type="ECO:0000313" key="3">
    <source>
        <dbReference type="Proteomes" id="UP000309038"/>
    </source>
</evidence>
<feature type="region of interest" description="Disordered" evidence="1">
    <location>
        <begin position="217"/>
        <end position="255"/>
    </location>
</feature>
<reference evidence="2 3" key="1">
    <citation type="submission" date="2019-02" db="EMBL/GenBank/DDBJ databases">
        <title>Genome sequencing of the rare red list fungi Phlebia centrifuga.</title>
        <authorList>
            <person name="Buettner E."/>
            <person name="Kellner H."/>
        </authorList>
    </citation>
    <scope>NUCLEOTIDE SEQUENCE [LARGE SCALE GENOMIC DNA]</scope>
    <source>
        <strain evidence="2 3">DSM 108282</strain>
    </source>
</reference>
<protein>
    <submittedName>
        <fullName evidence="2">Uncharacterized protein</fullName>
    </submittedName>
</protein>
<proteinExistence type="predicted"/>
<evidence type="ECO:0000313" key="2">
    <source>
        <dbReference type="EMBL" id="THG99350.1"/>
    </source>
</evidence>
<organism evidence="2 3">
    <name type="scientific">Hermanssonia centrifuga</name>
    <dbReference type="NCBI Taxonomy" id="98765"/>
    <lineage>
        <taxon>Eukaryota</taxon>
        <taxon>Fungi</taxon>
        <taxon>Dikarya</taxon>
        <taxon>Basidiomycota</taxon>
        <taxon>Agaricomycotina</taxon>
        <taxon>Agaricomycetes</taxon>
        <taxon>Polyporales</taxon>
        <taxon>Meruliaceae</taxon>
        <taxon>Hermanssonia</taxon>
    </lineage>
</organism>
<feature type="compositionally biased region" description="Low complexity" evidence="1">
    <location>
        <begin position="329"/>
        <end position="347"/>
    </location>
</feature>
<gene>
    <name evidence="2" type="ORF">EW026_g2995</name>
</gene>
<accession>A0A4S4KMM5</accession>
<dbReference type="EMBL" id="SGPJ01000083">
    <property type="protein sequence ID" value="THG99350.1"/>
    <property type="molecule type" value="Genomic_DNA"/>
</dbReference>
<comment type="caution">
    <text evidence="2">The sequence shown here is derived from an EMBL/GenBank/DDBJ whole genome shotgun (WGS) entry which is preliminary data.</text>
</comment>
<sequence length="418" mass="46042">MLSASDQDLAIPPIGFHRISIDPKLVLPPLGWHMAAVPPLVYEPDHSATAEYYTPYTAADVYHTPAEALYYATPGVSSAGSYPGAHEASAIAVLNNQGPTSHQYYGYARPAVIPYCPDYTAQSGDAWLQRKNAPSEDPQTYCLDNSQQQILYYESGEVSPVSDDSGGTFYDSPERSDDAQLVDDHHYGSHDQGCDQAYYGQAATAVAQAQGYSHEHFPCGEQGASRHSFTRDFDRTSPVHSRHTHPAEYDEPQSPVAYCVEGVDGGRSASHPQDASSGDYSQHYTPATYVDASRQQYTVPLQSVYPAARTESPMGHLPYQDVDPYKQHYSYTGSRSPSSSTDYSSTYSQHDRQTLIQPEPRHHYQHTYPQSITIPAPRSPPLIEDTPKKPSTLACFFCRKRKIACGSPSPGAKDRTCK</sequence>